<dbReference type="EMBL" id="JBGBPQ010000003">
    <property type="protein sequence ID" value="KAL1526790.1"/>
    <property type="molecule type" value="Genomic_DNA"/>
</dbReference>
<name>A0AB34JYL9_PRYPA</name>
<dbReference type="AlphaFoldDB" id="A0AB34JYL9"/>
<organism evidence="2 3">
    <name type="scientific">Prymnesium parvum</name>
    <name type="common">Toxic golden alga</name>
    <dbReference type="NCBI Taxonomy" id="97485"/>
    <lineage>
        <taxon>Eukaryota</taxon>
        <taxon>Haptista</taxon>
        <taxon>Haptophyta</taxon>
        <taxon>Prymnesiophyceae</taxon>
        <taxon>Prymnesiales</taxon>
        <taxon>Prymnesiaceae</taxon>
        <taxon>Prymnesium</taxon>
    </lineage>
</organism>
<dbReference type="Proteomes" id="UP001515480">
    <property type="component" value="Unassembled WGS sequence"/>
</dbReference>
<proteinExistence type="predicted"/>
<feature type="compositionally biased region" description="Low complexity" evidence="1">
    <location>
        <begin position="300"/>
        <end position="310"/>
    </location>
</feature>
<evidence type="ECO:0000313" key="2">
    <source>
        <dbReference type="EMBL" id="KAL1526790.1"/>
    </source>
</evidence>
<evidence type="ECO:0000256" key="1">
    <source>
        <dbReference type="SAM" id="MobiDB-lite"/>
    </source>
</evidence>
<reference evidence="2 3" key="1">
    <citation type="journal article" date="2024" name="Science">
        <title>Giant polyketide synthase enzymes in the biosynthesis of giant marine polyether toxins.</title>
        <authorList>
            <person name="Fallon T.R."/>
            <person name="Shende V.V."/>
            <person name="Wierzbicki I.H."/>
            <person name="Pendleton A.L."/>
            <person name="Watervoot N.F."/>
            <person name="Auber R.P."/>
            <person name="Gonzalez D.J."/>
            <person name="Wisecaver J.H."/>
            <person name="Moore B.S."/>
        </authorList>
    </citation>
    <scope>NUCLEOTIDE SEQUENCE [LARGE SCALE GENOMIC DNA]</scope>
    <source>
        <strain evidence="2 3">12B1</strain>
    </source>
</reference>
<accession>A0AB34JYL9</accession>
<gene>
    <name evidence="2" type="ORF">AB1Y20_015486</name>
</gene>
<evidence type="ECO:0008006" key="4">
    <source>
        <dbReference type="Google" id="ProtNLM"/>
    </source>
</evidence>
<comment type="caution">
    <text evidence="2">The sequence shown here is derived from an EMBL/GenBank/DDBJ whole genome shotgun (WGS) entry which is preliminary data.</text>
</comment>
<keyword evidence="3" id="KW-1185">Reference proteome</keyword>
<sequence>MTAVHRSFAWRDVCIYVISMASSHEQRAAVQRQLRREGLHRARVWPGVVLDADARQAHEVLRRLSSVCVIPPELAESPVLPELRGTVGSMAAHLSLLYHAHRYDSCDWVMVLADDVVLLPGFSGWVSRELMPLTSSADFVNLHTVRAWGHRVARSTLLRVSGELSWPAWNGKPLGGKPLRSPNLLVSGYLTWRRSLPLLLSAFGQTEGWQQECTIDQLLSRIQYALGSAGLYNSYVVDAGQSLMSHCAVGPEEVHVFQRSFPLKHSKCSIEHSQIYGNGSRSHMDSYQVDKRKSIKHARSMFSPSQSQSSRGHENYMGTSSTDDKDIRPNILRDRTICKHDFHVPHERVFRRSSGDSFETRPVNTSTSKLGQTSCHLNLSVNSTEERLETWLRLLMKMDP</sequence>
<feature type="region of interest" description="Disordered" evidence="1">
    <location>
        <begin position="297"/>
        <end position="328"/>
    </location>
</feature>
<evidence type="ECO:0000313" key="3">
    <source>
        <dbReference type="Proteomes" id="UP001515480"/>
    </source>
</evidence>
<protein>
    <recommendedName>
        <fullName evidence="4">Hexosyltransferase</fullName>
    </recommendedName>
</protein>